<dbReference type="Proteomes" id="UP001293254">
    <property type="component" value="Unassembled WGS sequence"/>
</dbReference>
<comment type="caution">
    <text evidence="1">The sequence shown here is derived from an EMBL/GenBank/DDBJ whole genome shotgun (WGS) entry which is preliminary data.</text>
</comment>
<gene>
    <name evidence="1" type="ORF">Salat_1488400</name>
</gene>
<proteinExistence type="predicted"/>
<organism evidence="1 2">
    <name type="scientific">Sesamum alatum</name>
    <dbReference type="NCBI Taxonomy" id="300844"/>
    <lineage>
        <taxon>Eukaryota</taxon>
        <taxon>Viridiplantae</taxon>
        <taxon>Streptophyta</taxon>
        <taxon>Embryophyta</taxon>
        <taxon>Tracheophyta</taxon>
        <taxon>Spermatophyta</taxon>
        <taxon>Magnoliopsida</taxon>
        <taxon>eudicotyledons</taxon>
        <taxon>Gunneridae</taxon>
        <taxon>Pentapetalae</taxon>
        <taxon>asterids</taxon>
        <taxon>lamiids</taxon>
        <taxon>Lamiales</taxon>
        <taxon>Pedaliaceae</taxon>
        <taxon>Sesamum</taxon>
    </lineage>
</organism>
<sequence length="231" mass="25295">MEKARVSSVRSSGGKKSKEVMIETFEPQMVQDGPKAGSYLCGSTEHRMRDCPKCGKLNEMVAKQTDDEKETGQGRVGAMQMLTALQGQSQPCGKSGNPGLMMKLGLDAKPYDNRVKAVNMEVIPVSRVTKTELKLGSWKGQFIAGGSKPTFVKGESYKGNTSTHKKSKMVKAMPFRCSSSKGGAHSPRLFGLSCVGRMQEEMNKRWAEAQANDVDSYKQALLKKFQLGKKC</sequence>
<protein>
    <submittedName>
        <fullName evidence="1">Uncharacterized protein</fullName>
    </submittedName>
</protein>
<dbReference type="EMBL" id="JACGWO010000005">
    <property type="protein sequence ID" value="KAK4427195.1"/>
    <property type="molecule type" value="Genomic_DNA"/>
</dbReference>
<accession>A0AAE1YBI0</accession>
<reference evidence="1" key="1">
    <citation type="submission" date="2020-06" db="EMBL/GenBank/DDBJ databases">
        <authorList>
            <person name="Li T."/>
            <person name="Hu X."/>
            <person name="Zhang T."/>
            <person name="Song X."/>
            <person name="Zhang H."/>
            <person name="Dai N."/>
            <person name="Sheng W."/>
            <person name="Hou X."/>
            <person name="Wei L."/>
        </authorList>
    </citation>
    <scope>NUCLEOTIDE SEQUENCE</scope>
    <source>
        <strain evidence="1">3651</strain>
        <tissue evidence="1">Leaf</tissue>
    </source>
</reference>
<keyword evidence="2" id="KW-1185">Reference proteome</keyword>
<reference evidence="1" key="2">
    <citation type="journal article" date="2024" name="Plant">
        <title>Genomic evolution and insights into agronomic trait innovations of Sesamum species.</title>
        <authorList>
            <person name="Miao H."/>
            <person name="Wang L."/>
            <person name="Qu L."/>
            <person name="Liu H."/>
            <person name="Sun Y."/>
            <person name="Le M."/>
            <person name="Wang Q."/>
            <person name="Wei S."/>
            <person name="Zheng Y."/>
            <person name="Lin W."/>
            <person name="Duan Y."/>
            <person name="Cao H."/>
            <person name="Xiong S."/>
            <person name="Wang X."/>
            <person name="Wei L."/>
            <person name="Li C."/>
            <person name="Ma Q."/>
            <person name="Ju M."/>
            <person name="Zhao R."/>
            <person name="Li G."/>
            <person name="Mu C."/>
            <person name="Tian Q."/>
            <person name="Mei H."/>
            <person name="Zhang T."/>
            <person name="Gao T."/>
            <person name="Zhang H."/>
        </authorList>
    </citation>
    <scope>NUCLEOTIDE SEQUENCE</scope>
    <source>
        <strain evidence="1">3651</strain>
    </source>
</reference>
<evidence type="ECO:0000313" key="1">
    <source>
        <dbReference type="EMBL" id="KAK4427195.1"/>
    </source>
</evidence>
<name>A0AAE1YBI0_9LAMI</name>
<dbReference type="AlphaFoldDB" id="A0AAE1YBI0"/>
<evidence type="ECO:0000313" key="2">
    <source>
        <dbReference type="Proteomes" id="UP001293254"/>
    </source>
</evidence>